<evidence type="ECO:0000313" key="3">
    <source>
        <dbReference type="EMBL" id="KAL3683856.1"/>
    </source>
</evidence>
<keyword evidence="4" id="KW-1185">Reference proteome</keyword>
<dbReference type="PANTHER" id="PTHR31635">
    <property type="entry name" value="REVERSE TRANSCRIPTASE DOMAIN-CONTAINING PROTEIN-RELATED"/>
    <property type="match status" value="1"/>
</dbReference>
<dbReference type="AlphaFoldDB" id="A0ABD3GYU2"/>
<feature type="compositionally biased region" description="Basic and acidic residues" evidence="1">
    <location>
        <begin position="784"/>
        <end position="794"/>
    </location>
</feature>
<evidence type="ECO:0000259" key="2">
    <source>
        <dbReference type="PROSITE" id="PS50878"/>
    </source>
</evidence>
<feature type="region of interest" description="Disordered" evidence="1">
    <location>
        <begin position="784"/>
        <end position="811"/>
    </location>
</feature>
<name>A0ABD3GYU2_9MARC</name>
<dbReference type="Proteomes" id="UP001633002">
    <property type="component" value="Unassembled WGS sequence"/>
</dbReference>
<dbReference type="EMBL" id="JBJQOH010000006">
    <property type="protein sequence ID" value="KAL3683856.1"/>
    <property type="molecule type" value="Genomic_DNA"/>
</dbReference>
<protein>
    <recommendedName>
        <fullName evidence="2">Reverse transcriptase domain-containing protein</fullName>
    </recommendedName>
</protein>
<proteinExistence type="predicted"/>
<dbReference type="SUPFAM" id="SSF56672">
    <property type="entry name" value="DNA/RNA polymerases"/>
    <property type="match status" value="1"/>
</dbReference>
<dbReference type="CDD" id="cd01650">
    <property type="entry name" value="RT_nLTR_like"/>
    <property type="match status" value="1"/>
</dbReference>
<feature type="compositionally biased region" description="Polar residues" evidence="1">
    <location>
        <begin position="751"/>
        <end position="765"/>
    </location>
</feature>
<reference evidence="3 4" key="1">
    <citation type="submission" date="2024-09" db="EMBL/GenBank/DDBJ databases">
        <title>Chromosome-scale assembly of Riccia sorocarpa.</title>
        <authorList>
            <person name="Paukszto L."/>
        </authorList>
    </citation>
    <scope>NUCLEOTIDE SEQUENCE [LARGE SCALE GENOMIC DNA]</scope>
    <source>
        <strain evidence="3">LP-2024</strain>
        <tissue evidence="3">Aerial parts of the thallus</tissue>
    </source>
</reference>
<dbReference type="InterPro" id="IPR043502">
    <property type="entry name" value="DNA/RNA_pol_sf"/>
</dbReference>
<dbReference type="PROSITE" id="PS50878">
    <property type="entry name" value="RT_POL"/>
    <property type="match status" value="1"/>
</dbReference>
<dbReference type="Pfam" id="PF00078">
    <property type="entry name" value="RVT_1"/>
    <property type="match status" value="1"/>
</dbReference>
<accession>A0ABD3GYU2</accession>
<comment type="caution">
    <text evidence="3">The sequence shown here is derived from an EMBL/GenBank/DDBJ whole genome shotgun (WGS) entry which is preliminary data.</text>
</comment>
<gene>
    <name evidence="3" type="ORF">R1sor_001878</name>
</gene>
<feature type="region of interest" description="Disordered" evidence="1">
    <location>
        <begin position="745"/>
        <end position="772"/>
    </location>
</feature>
<feature type="domain" description="Reverse transcriptase" evidence="2">
    <location>
        <begin position="4"/>
        <end position="263"/>
    </location>
</feature>
<dbReference type="PANTHER" id="PTHR31635:SF196">
    <property type="entry name" value="REVERSE TRANSCRIPTASE DOMAIN-CONTAINING PROTEIN-RELATED"/>
    <property type="match status" value="1"/>
</dbReference>
<sequence>MLLSYWQDGVLTICDAKDVIKLLPKNLERQRLRNWRPITLLTLTYKIISKVLTGRLKKILPGLVDERQTGFVDGRSIHDSILLHRFIQEYAQATKQESVLLKVDFEKAYDRVSHAYLSAVLRQMDFHEDFIQLVTGLLKYGTAVVHTNGLFTKEFKLERGVRQGCPIAPFLFALCTEPLMAMLRSYQESGILEGVKIPGGRQALYNLFADTELSVKATEENYRRVKVLLQQYEEASGAKLNVRKSVMIPVAMEELPLWMTTTGCRIAAKGEVVLHLGFPGGDEVTEGQICSYLQCKLTNRTTMWSNRWLSWSSRIVLAQKILPSLPAYVLMTFGLSKKGYKQLEDAWRMFVWGTRDDGRPKKSAVAWDILQRSRSQGGVQILKLQLHSEAVKIRQISKILEGSTGSWTDIARGFLLRSLATGKQRTEMRKWTAEEALLIGFRMPMKESSTLKNLLQPWYKVRQKLVFDENQGELPDHITINQCLLIAVEKSSLNIVSIVELRKFMKAERIVTMSDLRRLSERGIAHRQGGMERVLNEDINKLFSWVRKIQATTQRLQKCFGWKWKGPEGSPVKRGWIQETKWWKTLLSIEVNSTEKLNRKWDVSLSELDWNKTWSITWKRPSTVRDGFWWWRTLWKGFWTGAQALKANKQNNAALWAVMAEMYRTIWRERCDLVFRGQRTQRPLSAILREARKSVAAWSSPTLSERQRTIAKATLNTLKHFETEVSGGDELEEDLSPWVELAEGVNEEVDTQQGVARSSDSSTGESEYHLQTDRCRTEIGRLVEHSGEGSEDHNGATPNLTWTGRRESRNTPTWAGLAGRIEPLSHVSGEGHPLPVLPDCLFPGH</sequence>
<dbReference type="InterPro" id="IPR000477">
    <property type="entry name" value="RT_dom"/>
</dbReference>
<organism evidence="3 4">
    <name type="scientific">Riccia sorocarpa</name>
    <dbReference type="NCBI Taxonomy" id="122646"/>
    <lineage>
        <taxon>Eukaryota</taxon>
        <taxon>Viridiplantae</taxon>
        <taxon>Streptophyta</taxon>
        <taxon>Embryophyta</taxon>
        <taxon>Marchantiophyta</taxon>
        <taxon>Marchantiopsida</taxon>
        <taxon>Marchantiidae</taxon>
        <taxon>Marchantiales</taxon>
        <taxon>Ricciaceae</taxon>
        <taxon>Riccia</taxon>
    </lineage>
</organism>
<evidence type="ECO:0000313" key="4">
    <source>
        <dbReference type="Proteomes" id="UP001633002"/>
    </source>
</evidence>
<evidence type="ECO:0000256" key="1">
    <source>
        <dbReference type="SAM" id="MobiDB-lite"/>
    </source>
</evidence>